<feature type="region of interest" description="Disordered" evidence="1">
    <location>
        <begin position="121"/>
        <end position="156"/>
    </location>
</feature>
<feature type="region of interest" description="Disordered" evidence="1">
    <location>
        <begin position="47"/>
        <end position="89"/>
    </location>
</feature>
<evidence type="ECO:0000313" key="3">
    <source>
        <dbReference type="Proteomes" id="UP000001876"/>
    </source>
</evidence>
<dbReference type="GeneID" id="9681508"/>
<evidence type="ECO:0000256" key="1">
    <source>
        <dbReference type="SAM" id="MobiDB-lite"/>
    </source>
</evidence>
<accession>C1MKK1</accession>
<feature type="compositionally biased region" description="Basic and acidic residues" evidence="1">
    <location>
        <begin position="75"/>
        <end position="89"/>
    </location>
</feature>
<organism evidence="3">
    <name type="scientific">Micromonas pusilla (strain CCMP1545)</name>
    <name type="common">Picoplanktonic green alga</name>
    <dbReference type="NCBI Taxonomy" id="564608"/>
    <lineage>
        <taxon>Eukaryota</taxon>
        <taxon>Viridiplantae</taxon>
        <taxon>Chlorophyta</taxon>
        <taxon>Mamiellophyceae</taxon>
        <taxon>Mamiellales</taxon>
        <taxon>Mamiellaceae</taxon>
        <taxon>Micromonas</taxon>
    </lineage>
</organism>
<feature type="compositionally biased region" description="Polar residues" evidence="1">
    <location>
        <begin position="134"/>
        <end position="146"/>
    </location>
</feature>
<reference evidence="2 3" key="1">
    <citation type="journal article" date="2009" name="Science">
        <title>Green evolution and dynamic adaptations revealed by genomes of the marine picoeukaryotes Micromonas.</title>
        <authorList>
            <person name="Worden A.Z."/>
            <person name="Lee J.H."/>
            <person name="Mock T."/>
            <person name="Rouze P."/>
            <person name="Simmons M.P."/>
            <person name="Aerts A.L."/>
            <person name="Allen A.E."/>
            <person name="Cuvelier M.L."/>
            <person name="Derelle E."/>
            <person name="Everett M.V."/>
            <person name="Foulon E."/>
            <person name="Grimwood J."/>
            <person name="Gundlach H."/>
            <person name="Henrissat B."/>
            <person name="Napoli C."/>
            <person name="McDonald S.M."/>
            <person name="Parker M.S."/>
            <person name="Rombauts S."/>
            <person name="Salamov A."/>
            <person name="Von Dassow P."/>
            <person name="Badger J.H."/>
            <person name="Coutinho P.M."/>
            <person name="Demir E."/>
            <person name="Dubchak I."/>
            <person name="Gentemann C."/>
            <person name="Eikrem W."/>
            <person name="Gready J.E."/>
            <person name="John U."/>
            <person name="Lanier W."/>
            <person name="Lindquist E.A."/>
            <person name="Lucas S."/>
            <person name="Mayer K.F."/>
            <person name="Moreau H."/>
            <person name="Not F."/>
            <person name="Otillar R."/>
            <person name="Panaud O."/>
            <person name="Pangilinan J."/>
            <person name="Paulsen I."/>
            <person name="Piegu B."/>
            <person name="Poliakov A."/>
            <person name="Robbens S."/>
            <person name="Schmutz J."/>
            <person name="Toulza E."/>
            <person name="Wyss T."/>
            <person name="Zelensky A."/>
            <person name="Zhou K."/>
            <person name="Armbrust E.V."/>
            <person name="Bhattacharya D."/>
            <person name="Goodenough U.W."/>
            <person name="Van de Peer Y."/>
            <person name="Grigoriev I.V."/>
        </authorList>
    </citation>
    <scope>NUCLEOTIDE SEQUENCE [LARGE SCALE GENOMIC DNA]</scope>
    <source>
        <strain evidence="2 3">CCMP1545</strain>
    </source>
</reference>
<name>C1MKK1_MICPC</name>
<sequence length="178" mass="20088">MAKGLKSSAGVNRLRATITQSNAPDLWMKHVQLSMNLEMLRNSWQQVKTKSRRLSQKKRSPGEAVLRRRGSAVTEEGRQKQSELFLEGKQESINISDEIGIREPENKSKSGSILESFNAHDSKKLKRLGGGNDSLGSLASKSGTKNDSWRDRMEDSEWRVTQRTRYRLLSRSQGGTNI</sequence>
<feature type="compositionally biased region" description="Basic and acidic residues" evidence="1">
    <location>
        <begin position="147"/>
        <end position="156"/>
    </location>
</feature>
<gene>
    <name evidence="2" type="ORF">MICPUCDRAFT_64463</name>
</gene>
<feature type="compositionally biased region" description="Basic residues" evidence="1">
    <location>
        <begin position="49"/>
        <end position="59"/>
    </location>
</feature>
<proteinExistence type="predicted"/>
<dbReference type="RefSeq" id="XP_003056399.1">
    <property type="nucleotide sequence ID" value="XM_003056353.1"/>
</dbReference>
<dbReference type="EMBL" id="GG663736">
    <property type="protein sequence ID" value="EEH59775.1"/>
    <property type="molecule type" value="Genomic_DNA"/>
</dbReference>
<dbReference type="KEGG" id="mpp:MICPUCDRAFT_64463"/>
<evidence type="ECO:0000313" key="2">
    <source>
        <dbReference type="EMBL" id="EEH59775.1"/>
    </source>
</evidence>
<protein>
    <submittedName>
        <fullName evidence="2">Predicted protein</fullName>
    </submittedName>
</protein>
<dbReference type="Proteomes" id="UP000001876">
    <property type="component" value="Unassembled WGS sequence"/>
</dbReference>
<dbReference type="AlphaFoldDB" id="C1MKK1"/>
<keyword evidence="3" id="KW-1185">Reference proteome</keyword>